<feature type="compositionally biased region" description="Low complexity" evidence="1">
    <location>
        <begin position="453"/>
        <end position="466"/>
    </location>
</feature>
<dbReference type="GO" id="GO:0003688">
    <property type="term" value="F:DNA replication origin binding"/>
    <property type="evidence" value="ECO:0007669"/>
    <property type="project" value="TreeGrafter"/>
</dbReference>
<dbReference type="PANTHER" id="PTHR13454:SF11">
    <property type="entry name" value="PROTEIN MCM10 HOMOLOG"/>
    <property type="match status" value="1"/>
</dbReference>
<dbReference type="GO" id="GO:0006270">
    <property type="term" value="P:DNA replication initiation"/>
    <property type="evidence" value="ECO:0007669"/>
    <property type="project" value="InterPro"/>
</dbReference>
<dbReference type="GO" id="GO:0003697">
    <property type="term" value="F:single-stranded DNA binding"/>
    <property type="evidence" value="ECO:0007669"/>
    <property type="project" value="InterPro"/>
</dbReference>
<dbReference type="VEuPathDB" id="FungiDB:DNF11_2636"/>
<keyword evidence="3" id="KW-1185">Reference proteome</keyword>
<evidence type="ECO:0008006" key="4">
    <source>
        <dbReference type="Google" id="ProtNLM"/>
    </source>
</evidence>
<accession>A0A3G2S6X2</accession>
<evidence type="ECO:0000313" key="2">
    <source>
        <dbReference type="EMBL" id="AYO43586.1"/>
    </source>
</evidence>
<gene>
    <name evidence="2" type="ORF">DNF11_2636</name>
</gene>
<dbReference type="OrthoDB" id="202825at2759"/>
<feature type="compositionally biased region" description="Polar residues" evidence="1">
    <location>
        <begin position="474"/>
        <end position="490"/>
    </location>
</feature>
<dbReference type="InterPro" id="IPR012340">
    <property type="entry name" value="NA-bd_OB-fold"/>
</dbReference>
<proteinExistence type="predicted"/>
<name>A0A3G2S6X2_MALR7</name>
<dbReference type="Gene3D" id="2.40.50.140">
    <property type="entry name" value="Nucleic acid-binding proteins"/>
    <property type="match status" value="1"/>
</dbReference>
<sequence>MKTNHETSACVGRDVMSAAAKQGVKELREASWMHAQQRASALQRAQSSSLGACAENVQGRDYAQRVRRESNDLLRSSRSSGFDQCAQTGRNERLELTEDMERGPYTFEAPLDDATFERFEPHARTKLRKRYIPHASVNAHMNCRYAISPSTLYSLTGRSGSSSEYVRDVSQPAMDGDFEVPLYGDWVLFAVMSEKSALKYTNKTPSDAAPTKYFSCKLLDLNTQYTNIYHELPGHCVMNMLAFESTRGTSAFDKLWKERDGVLLAILNPRIMRARKGSNELTISPRSADSVLVLGLAEQYGRCEAHCRDGSRCTAFVLRHPKSQGVCAMHLEKAIAGHQRSRMEFATAAASYVVPPPSKLHPTYSHRPSKRVRSPMDGLHYVVPGLTPSNHDPSSHMYDVSSQLGRGLEQKRQRKRRELEEAGQLSKLHAHGPEPRNRRMLDAQLLADMDQNSSAAQALRTAQATLRGEDPKKQQVSHASTTSIPESASASRLLARHTASAASLPPAKLHGTPFRSNVLERDNPAARHIELLKRKEPSTTDDDDLVIIAG</sequence>
<dbReference type="PANTHER" id="PTHR13454">
    <property type="entry name" value="PROTEIN MCM10 HOMOLOG"/>
    <property type="match status" value="1"/>
</dbReference>
<dbReference type="STRING" id="425264.A0A3G2S6X2"/>
<protein>
    <recommendedName>
        <fullName evidence="4">Zinc finger Mcm10/DnaG-type domain-containing protein</fullName>
    </recommendedName>
</protein>
<dbReference type="EMBL" id="CP033151">
    <property type="protein sequence ID" value="AYO43586.1"/>
    <property type="molecule type" value="Genomic_DNA"/>
</dbReference>
<dbReference type="Proteomes" id="UP000269793">
    <property type="component" value="Chromosome IV"/>
</dbReference>
<organism evidence="2 3">
    <name type="scientific">Malassezia restricta (strain ATCC 96810 / NBRC 103918 / CBS 7877)</name>
    <name type="common">Seborrheic dermatitis infection agent</name>
    <dbReference type="NCBI Taxonomy" id="425264"/>
    <lineage>
        <taxon>Eukaryota</taxon>
        <taxon>Fungi</taxon>
        <taxon>Dikarya</taxon>
        <taxon>Basidiomycota</taxon>
        <taxon>Ustilaginomycotina</taxon>
        <taxon>Malasseziomycetes</taxon>
        <taxon>Malasseziales</taxon>
        <taxon>Malasseziaceae</taxon>
        <taxon>Malassezia</taxon>
    </lineage>
</organism>
<dbReference type="AlphaFoldDB" id="A0A3G2S6X2"/>
<reference evidence="2 3" key="1">
    <citation type="submission" date="2018-10" db="EMBL/GenBank/DDBJ databases">
        <title>Complete genome sequence of Malassezia restricta CBS 7877.</title>
        <authorList>
            <person name="Morand S.C."/>
            <person name="Bertignac M."/>
            <person name="Iltis A."/>
            <person name="Kolder I."/>
            <person name="Pirovano W."/>
            <person name="Jourdain R."/>
            <person name="Clavaud C."/>
        </authorList>
    </citation>
    <scope>NUCLEOTIDE SEQUENCE [LARGE SCALE GENOMIC DNA]</scope>
    <source>
        <strain evidence="2 3">CBS 7877</strain>
    </source>
</reference>
<dbReference type="InterPro" id="IPR040184">
    <property type="entry name" value="Mcm10"/>
</dbReference>
<dbReference type="GO" id="GO:0043596">
    <property type="term" value="C:nuclear replication fork"/>
    <property type="evidence" value="ECO:0007669"/>
    <property type="project" value="TreeGrafter"/>
</dbReference>
<feature type="region of interest" description="Disordered" evidence="1">
    <location>
        <begin position="451"/>
        <end position="521"/>
    </location>
</feature>
<evidence type="ECO:0000313" key="3">
    <source>
        <dbReference type="Proteomes" id="UP000269793"/>
    </source>
</evidence>
<feature type="region of interest" description="Disordered" evidence="1">
    <location>
        <begin position="385"/>
        <end position="437"/>
    </location>
</feature>
<evidence type="ECO:0000256" key="1">
    <source>
        <dbReference type="SAM" id="MobiDB-lite"/>
    </source>
</evidence>